<gene>
    <name evidence="1" type="ORF">HMPREF0731_0919</name>
</gene>
<evidence type="ECO:0000313" key="1">
    <source>
        <dbReference type="EMBL" id="EFH12863.1"/>
    </source>
</evidence>
<proteinExistence type="predicted"/>
<keyword evidence="2" id="KW-1185">Reference proteome</keyword>
<sequence>MTWMQDQLRQPSTWRGVFLLIASSLGLSLSEELQAALLNLAVAGLGLWEALRKGRRFGAP</sequence>
<dbReference type="Proteomes" id="UP000005324">
    <property type="component" value="Unassembled WGS sequence"/>
</dbReference>
<comment type="caution">
    <text evidence="1">The sequence shown here is derived from an EMBL/GenBank/DDBJ whole genome shotgun (WGS) entry which is preliminary data.</text>
</comment>
<name>D5RIK9_9PROT</name>
<dbReference type="RefSeq" id="WP_007003978.1">
    <property type="nucleotide sequence ID" value="NZ_GG770778.1"/>
</dbReference>
<organism evidence="1 2">
    <name type="scientific">Pseudoroseomonas cervicalis ATCC 49957</name>
    <dbReference type="NCBI Taxonomy" id="525371"/>
    <lineage>
        <taxon>Bacteria</taxon>
        <taxon>Pseudomonadati</taxon>
        <taxon>Pseudomonadota</taxon>
        <taxon>Alphaproteobacteria</taxon>
        <taxon>Acetobacterales</taxon>
        <taxon>Roseomonadaceae</taxon>
        <taxon>Roseomonas</taxon>
    </lineage>
</organism>
<reference evidence="1 2" key="1">
    <citation type="submission" date="2010-04" db="EMBL/GenBank/DDBJ databases">
        <authorList>
            <person name="Qin X."/>
            <person name="Bachman B."/>
            <person name="Battles P."/>
            <person name="Bell A."/>
            <person name="Bess C."/>
            <person name="Bickham C."/>
            <person name="Chaboub L."/>
            <person name="Chen D."/>
            <person name="Coyle M."/>
            <person name="Deiros D.R."/>
            <person name="Dinh H."/>
            <person name="Forbes L."/>
            <person name="Fowler G."/>
            <person name="Francisco L."/>
            <person name="Fu Q."/>
            <person name="Gubbala S."/>
            <person name="Hale W."/>
            <person name="Han Y."/>
            <person name="Hemphill L."/>
            <person name="Highlander S.K."/>
            <person name="Hirani K."/>
            <person name="Hogues M."/>
            <person name="Jackson L."/>
            <person name="Jakkamsetti A."/>
            <person name="Javaid M."/>
            <person name="Jiang H."/>
            <person name="Korchina V."/>
            <person name="Kovar C."/>
            <person name="Lara F."/>
            <person name="Lee S."/>
            <person name="Mata R."/>
            <person name="Mathew T."/>
            <person name="Moen C."/>
            <person name="Morales K."/>
            <person name="Munidasa M."/>
            <person name="Nazareth L."/>
            <person name="Ngo R."/>
            <person name="Nguyen L."/>
            <person name="Okwuonu G."/>
            <person name="Ongeri F."/>
            <person name="Patil S."/>
            <person name="Petrosino J."/>
            <person name="Pham C."/>
            <person name="Pham P."/>
            <person name="Pu L.-L."/>
            <person name="Puazo M."/>
            <person name="Raj R."/>
            <person name="Reid J."/>
            <person name="Rouhana J."/>
            <person name="Saada N."/>
            <person name="Shang Y."/>
            <person name="Simmons D."/>
            <person name="Thornton R."/>
            <person name="Warren J."/>
            <person name="Weissenberger G."/>
            <person name="Zhang J."/>
            <person name="Zhang L."/>
            <person name="Zhou C."/>
            <person name="Zhu D."/>
            <person name="Muzny D."/>
            <person name="Worley K."/>
            <person name="Gibbs R."/>
        </authorList>
    </citation>
    <scope>NUCLEOTIDE SEQUENCE [LARGE SCALE GENOMIC DNA]</scope>
    <source>
        <strain evidence="1 2">ATCC 49957</strain>
    </source>
</reference>
<dbReference type="AlphaFoldDB" id="D5RIK9"/>
<dbReference type="HOGENOM" id="CLU_2938858_0_0_5"/>
<protein>
    <submittedName>
        <fullName evidence="1">Uncharacterized protein</fullName>
    </submittedName>
</protein>
<evidence type="ECO:0000313" key="2">
    <source>
        <dbReference type="Proteomes" id="UP000005324"/>
    </source>
</evidence>
<accession>D5RIK9</accession>
<dbReference type="EMBL" id="ADVL01000157">
    <property type="protein sequence ID" value="EFH12863.1"/>
    <property type="molecule type" value="Genomic_DNA"/>
</dbReference>